<sequence length="243" mass="28082">MSSRHKSMILTIRFISLILQKKQKKCKSVFNFQGFQYNNNMGKITDIKEGVKNKERLNIFVDGAFSFAVYIDTALIHHLKIGIELSDAQMEEIRRQDSEKYAIAIAMDQLSHKMRTEKELRDKLRSKEIPEGSVESAIEKLKELGYIDDTNYAQLFAQELLQKYGSRMAVQKMILKGVPRELAEETVKGTAQDDDVIAGYVARLRQKYRNEEPYKAKQKMIRALMGKGFEYDDIRRAIGGEEE</sequence>
<feature type="domain" description="RecX first three-helical" evidence="7">
    <location>
        <begin position="102"/>
        <end position="141"/>
    </location>
</feature>
<dbReference type="Gene3D" id="1.10.10.10">
    <property type="entry name" value="Winged helix-like DNA-binding domain superfamily/Winged helix DNA-binding domain"/>
    <property type="match status" value="2"/>
</dbReference>
<dbReference type="InterPro" id="IPR036388">
    <property type="entry name" value="WH-like_DNA-bd_sf"/>
</dbReference>
<evidence type="ECO:0000256" key="5">
    <source>
        <dbReference type="HAMAP-Rule" id="MF_01114"/>
    </source>
</evidence>
<evidence type="ECO:0000256" key="2">
    <source>
        <dbReference type="ARBA" id="ARBA00009695"/>
    </source>
</evidence>
<comment type="function">
    <text evidence="5">Modulates RecA activity.</text>
</comment>
<dbReference type="InterPro" id="IPR053926">
    <property type="entry name" value="RecX_HTH_1st"/>
</dbReference>
<dbReference type="PANTHER" id="PTHR33602:SF1">
    <property type="entry name" value="REGULATORY PROTEIN RECX FAMILY PROTEIN"/>
    <property type="match status" value="1"/>
</dbReference>
<comment type="caution">
    <text evidence="8">The sequence shown here is derived from an EMBL/GenBank/DDBJ whole genome shotgun (WGS) entry which is preliminary data.</text>
</comment>
<proteinExistence type="inferred from homology"/>
<dbReference type="Pfam" id="PF21982">
    <property type="entry name" value="RecX_HTH1"/>
    <property type="match status" value="1"/>
</dbReference>
<comment type="similarity">
    <text evidence="2 5">Belongs to the RecX family.</text>
</comment>
<evidence type="ECO:0000256" key="1">
    <source>
        <dbReference type="ARBA" id="ARBA00004496"/>
    </source>
</evidence>
<dbReference type="InterPro" id="IPR003783">
    <property type="entry name" value="Regulatory_RecX"/>
</dbReference>
<evidence type="ECO:0000259" key="6">
    <source>
        <dbReference type="Pfam" id="PF21981"/>
    </source>
</evidence>
<dbReference type="PANTHER" id="PTHR33602">
    <property type="entry name" value="REGULATORY PROTEIN RECX FAMILY PROTEIN"/>
    <property type="match status" value="1"/>
</dbReference>
<dbReference type="HAMAP" id="MF_01114">
    <property type="entry name" value="RecX"/>
    <property type="match status" value="1"/>
</dbReference>
<feature type="domain" description="RecX third three-helical" evidence="6">
    <location>
        <begin position="203"/>
        <end position="238"/>
    </location>
</feature>
<dbReference type="STRING" id="270498.CHK_0281"/>
<dbReference type="Pfam" id="PF21981">
    <property type="entry name" value="RecX_HTH3"/>
    <property type="match status" value="1"/>
</dbReference>
<keyword evidence="9" id="KW-1185">Reference proteome</keyword>
<comment type="subcellular location">
    <subcellularLocation>
        <location evidence="1 5">Cytoplasm</location>
    </subcellularLocation>
</comment>
<dbReference type="InterPro" id="IPR053925">
    <property type="entry name" value="RecX_HTH_3rd"/>
</dbReference>
<evidence type="ECO:0000259" key="7">
    <source>
        <dbReference type="Pfam" id="PF21982"/>
    </source>
</evidence>
<dbReference type="GO" id="GO:0006282">
    <property type="term" value="P:regulation of DNA repair"/>
    <property type="evidence" value="ECO:0007669"/>
    <property type="project" value="UniProtKB-UniRule"/>
</dbReference>
<protein>
    <recommendedName>
        <fullName evidence="3 5">Regulatory protein RecX</fullName>
    </recommendedName>
</protein>
<dbReference type="AlphaFoldDB" id="A0A0M2NJ30"/>
<evidence type="ECO:0000313" key="8">
    <source>
        <dbReference type="EMBL" id="KKI52173.1"/>
    </source>
</evidence>
<dbReference type="EMBL" id="LAYJ01000033">
    <property type="protein sequence ID" value="KKI52173.1"/>
    <property type="molecule type" value="Genomic_DNA"/>
</dbReference>
<dbReference type="Proteomes" id="UP000034076">
    <property type="component" value="Unassembled WGS sequence"/>
</dbReference>
<evidence type="ECO:0000313" key="9">
    <source>
        <dbReference type="Proteomes" id="UP000034076"/>
    </source>
</evidence>
<name>A0A0M2NJ30_9FIRM</name>
<keyword evidence="4 5" id="KW-0963">Cytoplasm</keyword>
<organism evidence="8 9">
    <name type="scientific">Christensenella hongkongensis</name>
    <dbReference type="NCBI Taxonomy" id="270498"/>
    <lineage>
        <taxon>Bacteria</taxon>
        <taxon>Bacillati</taxon>
        <taxon>Bacillota</taxon>
        <taxon>Clostridia</taxon>
        <taxon>Christensenellales</taxon>
        <taxon>Christensenellaceae</taxon>
        <taxon>Christensenella</taxon>
    </lineage>
</organism>
<evidence type="ECO:0000256" key="4">
    <source>
        <dbReference type="ARBA" id="ARBA00022490"/>
    </source>
</evidence>
<dbReference type="GO" id="GO:0005737">
    <property type="term" value="C:cytoplasm"/>
    <property type="evidence" value="ECO:0007669"/>
    <property type="project" value="UniProtKB-SubCell"/>
</dbReference>
<accession>A0A0M2NJ30</accession>
<gene>
    <name evidence="5" type="primary">recX</name>
    <name evidence="8" type="ORF">CHK_0281</name>
</gene>
<evidence type="ECO:0000256" key="3">
    <source>
        <dbReference type="ARBA" id="ARBA00018111"/>
    </source>
</evidence>
<reference evidence="8 9" key="1">
    <citation type="submission" date="2015-04" db="EMBL/GenBank/DDBJ databases">
        <title>Draft genome sequence of bacteremic isolate Catabacter hongkongensis type strain HKU16T.</title>
        <authorList>
            <person name="Lau S.K."/>
            <person name="Teng J.L."/>
            <person name="Huang Y."/>
            <person name="Curreem S.O."/>
            <person name="Tsui S.K."/>
            <person name="Woo P.C."/>
        </authorList>
    </citation>
    <scope>NUCLEOTIDE SEQUENCE [LARGE SCALE GENOMIC DNA]</scope>
    <source>
        <strain evidence="8 9">HKU16</strain>
    </source>
</reference>